<reference evidence="3" key="1">
    <citation type="submission" date="2016-03" db="EMBL/GenBank/DDBJ databases">
        <authorList>
            <person name="Guldener U."/>
        </authorList>
    </citation>
    <scope>NUCLEOTIDE SEQUENCE [LARGE SCALE GENOMIC DNA]</scope>
    <source>
        <strain evidence="3">04CH-RAC-A.6.1</strain>
    </source>
</reference>
<name>A0A1E1L8X8_9HELO</name>
<evidence type="ECO:0000313" key="2">
    <source>
        <dbReference type="EMBL" id="CZT07013.1"/>
    </source>
</evidence>
<keyword evidence="1" id="KW-0175">Coiled coil</keyword>
<feature type="coiled-coil region" evidence="1">
    <location>
        <begin position="116"/>
        <end position="143"/>
    </location>
</feature>
<dbReference type="AlphaFoldDB" id="A0A1E1L8X8"/>
<accession>A0A1E1L8X8</accession>
<sequence length="162" mass="18939">MSQPSGIHGDSGSRAFHPTLPTYFEPPSINSLDHQIGLQNGSTSILEMSRQKLQLAKQNPPLTLSSRVEELTRELGYQRQEIQFYRQAFVNLQRFRETVYDLSQQLFLAHYLDHDVGRLVDVIAQLRNALEESKRREFKAKRDWMDFWGIDHIRQDQRGNVI</sequence>
<dbReference type="EMBL" id="FJUX01000091">
    <property type="protein sequence ID" value="CZT07013.1"/>
    <property type="molecule type" value="Genomic_DNA"/>
</dbReference>
<dbReference type="OrthoDB" id="3562829at2759"/>
<organism evidence="2 3">
    <name type="scientific">Rhynchosporium agropyri</name>
    <dbReference type="NCBI Taxonomy" id="914238"/>
    <lineage>
        <taxon>Eukaryota</taxon>
        <taxon>Fungi</taxon>
        <taxon>Dikarya</taxon>
        <taxon>Ascomycota</taxon>
        <taxon>Pezizomycotina</taxon>
        <taxon>Leotiomycetes</taxon>
        <taxon>Helotiales</taxon>
        <taxon>Ploettnerulaceae</taxon>
        <taxon>Rhynchosporium</taxon>
    </lineage>
</organism>
<evidence type="ECO:0000256" key="1">
    <source>
        <dbReference type="SAM" id="Coils"/>
    </source>
</evidence>
<keyword evidence="3" id="KW-1185">Reference proteome</keyword>
<protein>
    <submittedName>
        <fullName evidence="2">Uncharacterized protein</fullName>
    </submittedName>
</protein>
<gene>
    <name evidence="2" type="ORF">RAG0_12599</name>
</gene>
<dbReference type="Proteomes" id="UP000178912">
    <property type="component" value="Unassembled WGS sequence"/>
</dbReference>
<evidence type="ECO:0000313" key="3">
    <source>
        <dbReference type="Proteomes" id="UP000178912"/>
    </source>
</evidence>
<proteinExistence type="predicted"/>